<evidence type="ECO:0008006" key="5">
    <source>
        <dbReference type="Google" id="ProtNLM"/>
    </source>
</evidence>
<evidence type="ECO:0000256" key="2">
    <source>
        <dbReference type="SAM" id="MobiDB-lite"/>
    </source>
</evidence>
<organism evidence="3 4">
    <name type="scientific">Streptomyces acidiscabies</name>
    <dbReference type="NCBI Taxonomy" id="42234"/>
    <lineage>
        <taxon>Bacteria</taxon>
        <taxon>Bacillati</taxon>
        <taxon>Actinomycetota</taxon>
        <taxon>Actinomycetes</taxon>
        <taxon>Kitasatosporales</taxon>
        <taxon>Streptomycetaceae</taxon>
        <taxon>Streptomyces</taxon>
    </lineage>
</organism>
<evidence type="ECO:0000256" key="1">
    <source>
        <dbReference type="SAM" id="Coils"/>
    </source>
</evidence>
<keyword evidence="4" id="KW-1185">Reference proteome</keyword>
<proteinExistence type="predicted"/>
<dbReference type="Proteomes" id="UP001272987">
    <property type="component" value="Unassembled WGS sequence"/>
</dbReference>
<reference evidence="3 4" key="1">
    <citation type="journal article" date="2023" name="Microb. Genom.">
        <title>Mesoterricola silvestris gen. nov., sp. nov., Mesoterricola sediminis sp. nov., Geothrix oryzae sp. nov., Geothrix edaphica sp. nov., Geothrix rubra sp. nov., and Geothrix limicola sp. nov., six novel members of Acidobacteriota isolated from soils.</title>
        <authorList>
            <person name="Weisberg A.J."/>
            <person name="Pearce E."/>
            <person name="Kramer C.G."/>
            <person name="Chang J.H."/>
            <person name="Clarke C.R."/>
        </authorList>
    </citation>
    <scope>NUCLEOTIDE SEQUENCE [LARGE SCALE GENOMIC DNA]</scope>
    <source>
        <strain evidence="3 4">NB05-1H</strain>
    </source>
</reference>
<comment type="caution">
    <text evidence="3">The sequence shown here is derived from an EMBL/GenBank/DDBJ whole genome shotgun (WGS) entry which is preliminary data.</text>
</comment>
<dbReference type="EMBL" id="JARAWP010000011">
    <property type="protein sequence ID" value="MDX3020066.1"/>
    <property type="molecule type" value="Genomic_DNA"/>
</dbReference>
<accession>A0ABU4LWD0</accession>
<evidence type="ECO:0000313" key="3">
    <source>
        <dbReference type="EMBL" id="MDX3020066.1"/>
    </source>
</evidence>
<name>A0ABU4LWD0_9ACTN</name>
<sequence length="294" mass="32411">MRNRSTKANGFKASPFRRLTRADLPTFDREAKSLVLAAMNIGCVGRISTKGHCILHNNTGGTASVPPNLTSQNRTAQNARADVRRLMAEHHADVPSSDSAQEPRPARETTVAQAFIQYSAEFTAWFDAREDSFPADTPLKVTFDESGRPLFEVIRAAEAKNEAESTPQTREFGYEACRRPFTTAAALGSHRRVHRDHTSSIPPADNADITPATPQKAKHDMPAPTHRTAPDDAAEQPDDPAAVLQRVREALGHDPRITQFEARVAELETEVAQQRQRADEAQARLALIHEAFHA</sequence>
<protein>
    <recommendedName>
        <fullName evidence="5">C2H2-type domain-containing protein</fullName>
    </recommendedName>
</protein>
<feature type="region of interest" description="Disordered" evidence="2">
    <location>
        <begin position="188"/>
        <end position="238"/>
    </location>
</feature>
<dbReference type="RefSeq" id="WP_319166717.1">
    <property type="nucleotide sequence ID" value="NZ_JARAWP010000011.1"/>
</dbReference>
<gene>
    <name evidence="3" type="ORF">PV666_19565</name>
</gene>
<feature type="coiled-coil region" evidence="1">
    <location>
        <begin position="257"/>
        <end position="291"/>
    </location>
</feature>
<evidence type="ECO:0000313" key="4">
    <source>
        <dbReference type="Proteomes" id="UP001272987"/>
    </source>
</evidence>
<keyword evidence="1" id="KW-0175">Coiled coil</keyword>